<sequence>MALAVVKFVVLYSIKNSEWFSRSHAPARLHQLRMLIFSLIYNDLRGIGLPAGLNFCSAWER</sequence>
<evidence type="ECO:0000313" key="2">
    <source>
        <dbReference type="Proteomes" id="UP000076962"/>
    </source>
</evidence>
<dbReference type="EMBL" id="LUTY01001409">
    <property type="protein sequence ID" value="OAD21763.1"/>
    <property type="molecule type" value="Genomic_DNA"/>
</dbReference>
<evidence type="ECO:0000313" key="1">
    <source>
        <dbReference type="EMBL" id="OAD21763.1"/>
    </source>
</evidence>
<keyword evidence="2" id="KW-1185">Reference proteome</keyword>
<accession>A0A176S125</accession>
<dbReference type="AlphaFoldDB" id="A0A176S125"/>
<gene>
    <name evidence="1" type="ORF">THIOM_002465</name>
</gene>
<comment type="caution">
    <text evidence="1">The sequence shown here is derived from an EMBL/GenBank/DDBJ whole genome shotgun (WGS) entry which is preliminary data.</text>
</comment>
<reference evidence="1 2" key="1">
    <citation type="submission" date="2016-05" db="EMBL/GenBank/DDBJ databases">
        <title>Single-cell genome of chain-forming Candidatus Thiomargarita nelsonii and comparison to other large sulfur-oxidizing bacteria.</title>
        <authorList>
            <person name="Winkel M."/>
            <person name="Salman V."/>
            <person name="Woyke T."/>
            <person name="Schulz-Vogt H."/>
            <person name="Richter M."/>
            <person name="Flood B."/>
            <person name="Bailey J."/>
            <person name="Amann R."/>
            <person name="Mussmann M."/>
        </authorList>
    </citation>
    <scope>NUCLEOTIDE SEQUENCE [LARGE SCALE GENOMIC DNA]</scope>
    <source>
        <strain evidence="1 2">THI036</strain>
    </source>
</reference>
<proteinExistence type="predicted"/>
<dbReference type="Proteomes" id="UP000076962">
    <property type="component" value="Unassembled WGS sequence"/>
</dbReference>
<organism evidence="1 2">
    <name type="scientific">Candidatus Thiomargarita nelsonii</name>
    <dbReference type="NCBI Taxonomy" id="1003181"/>
    <lineage>
        <taxon>Bacteria</taxon>
        <taxon>Pseudomonadati</taxon>
        <taxon>Pseudomonadota</taxon>
        <taxon>Gammaproteobacteria</taxon>
        <taxon>Thiotrichales</taxon>
        <taxon>Thiotrichaceae</taxon>
        <taxon>Thiomargarita</taxon>
    </lineage>
</organism>
<protein>
    <submittedName>
        <fullName evidence="1">Uncharacterized protein</fullName>
    </submittedName>
</protein>
<name>A0A176S125_9GAMM</name>